<evidence type="ECO:0000313" key="1">
    <source>
        <dbReference type="EMBL" id="KKL98748.1"/>
    </source>
</evidence>
<dbReference type="AlphaFoldDB" id="A0A0F9GJ28"/>
<reference evidence="1" key="1">
    <citation type="journal article" date="2015" name="Nature">
        <title>Complex archaea that bridge the gap between prokaryotes and eukaryotes.</title>
        <authorList>
            <person name="Spang A."/>
            <person name="Saw J.H."/>
            <person name="Jorgensen S.L."/>
            <person name="Zaremba-Niedzwiedzka K."/>
            <person name="Martijn J."/>
            <person name="Lind A.E."/>
            <person name="van Eijk R."/>
            <person name="Schleper C."/>
            <person name="Guy L."/>
            <person name="Ettema T.J."/>
        </authorList>
    </citation>
    <scope>NUCLEOTIDE SEQUENCE</scope>
</reference>
<proteinExistence type="predicted"/>
<accession>A0A0F9GJ28</accession>
<dbReference type="EMBL" id="LAZR01017837">
    <property type="protein sequence ID" value="KKL98748.1"/>
    <property type="molecule type" value="Genomic_DNA"/>
</dbReference>
<gene>
    <name evidence="1" type="ORF">LCGC14_1821250</name>
</gene>
<comment type="caution">
    <text evidence="1">The sequence shown here is derived from an EMBL/GenBank/DDBJ whole genome shotgun (WGS) entry which is preliminary data.</text>
</comment>
<name>A0A0F9GJ28_9ZZZZ</name>
<sequence>MNMTNARIAALEARQAPDLDEATKAVEWHMHNRELLKAAKDVVAFFVYLESWKGQGARRALNRLRQAIAILGG</sequence>
<protein>
    <submittedName>
        <fullName evidence="1">Uncharacterized protein</fullName>
    </submittedName>
</protein>
<organism evidence="1">
    <name type="scientific">marine sediment metagenome</name>
    <dbReference type="NCBI Taxonomy" id="412755"/>
    <lineage>
        <taxon>unclassified sequences</taxon>
        <taxon>metagenomes</taxon>
        <taxon>ecological metagenomes</taxon>
    </lineage>
</organism>